<keyword evidence="8" id="KW-0812">Transmembrane</keyword>
<dbReference type="EMBL" id="JAJEPU010000036">
    <property type="protein sequence ID" value="MCC2165434.1"/>
    <property type="molecule type" value="Genomic_DNA"/>
</dbReference>
<feature type="compositionally biased region" description="Basic and acidic residues" evidence="7">
    <location>
        <begin position="1"/>
        <end position="12"/>
    </location>
</feature>
<dbReference type="InterPro" id="IPR025997">
    <property type="entry name" value="SBP_2_dom"/>
</dbReference>
<sequence>MMGWTKREERSGLGKSGLGRRTSRRSVSGACISGKFVSGLLVFGVLVSGLFLSGCTPSNQRAEQKKSIRIGVSLYRAEDTFINNLRSELEESAKSYEQENGIKVTLDIQSAKGNQNTQNNQVERFLSLGCDVLVINPVDRTSASSIIDKAMTAGVPTIFFNRQPVEEDMNRWDQLYYVGADAKESAVLEGQIVTDQYKKDPASIDRNGDGVVRYVLLEGESSHQDSLIRTEWSIQTLKDAGVPIEKVIGGIANWERSQASALMEQWLEQYPGEIELVVSNNDDMALGAIDAIDRAGVYGITVVGIDATTAGLDAVHAGKMLGTVSSDKKEYAGAIMKIATAKALGEEIPENMELENGKYYWSKQRIFTEK</sequence>
<evidence type="ECO:0000256" key="3">
    <source>
        <dbReference type="ARBA" id="ARBA00022723"/>
    </source>
</evidence>
<organism evidence="10 11">
    <name type="scientific">Brotaphodocola catenula</name>
    <dbReference type="NCBI Taxonomy" id="2885361"/>
    <lineage>
        <taxon>Bacteria</taxon>
        <taxon>Bacillati</taxon>
        <taxon>Bacillota</taxon>
        <taxon>Clostridia</taxon>
        <taxon>Lachnospirales</taxon>
        <taxon>Lachnospiraceae</taxon>
        <taxon>Brotaphodocola</taxon>
    </lineage>
</organism>
<dbReference type="Gene3D" id="3.40.50.2300">
    <property type="match status" value="2"/>
</dbReference>
<keyword evidence="11" id="KW-1185">Reference proteome</keyword>
<dbReference type="PANTHER" id="PTHR46847:SF1">
    <property type="entry name" value="D-ALLOSE-BINDING PERIPLASMIC PROTEIN-RELATED"/>
    <property type="match status" value="1"/>
</dbReference>
<evidence type="ECO:0000313" key="11">
    <source>
        <dbReference type="Proteomes" id="UP001198962"/>
    </source>
</evidence>
<dbReference type="AlphaFoldDB" id="A0AAE3APL9"/>
<dbReference type="RefSeq" id="WP_308451743.1">
    <property type="nucleotide sequence ID" value="NZ_JAJEPU010000036.1"/>
</dbReference>
<evidence type="ECO:0000259" key="9">
    <source>
        <dbReference type="Pfam" id="PF13407"/>
    </source>
</evidence>
<evidence type="ECO:0000256" key="4">
    <source>
        <dbReference type="ARBA" id="ARBA00022729"/>
    </source>
</evidence>
<dbReference type="PANTHER" id="PTHR46847">
    <property type="entry name" value="D-ALLOSE-BINDING PERIPLASMIC PROTEIN-RELATED"/>
    <property type="match status" value="1"/>
</dbReference>
<keyword evidence="3" id="KW-0479">Metal-binding</keyword>
<feature type="region of interest" description="Disordered" evidence="7">
    <location>
        <begin position="1"/>
        <end position="21"/>
    </location>
</feature>
<evidence type="ECO:0000256" key="8">
    <source>
        <dbReference type="SAM" id="Phobius"/>
    </source>
</evidence>
<dbReference type="GO" id="GO:0030246">
    <property type="term" value="F:carbohydrate binding"/>
    <property type="evidence" value="ECO:0007669"/>
    <property type="project" value="InterPro"/>
</dbReference>
<dbReference type="GO" id="GO:0046872">
    <property type="term" value="F:metal ion binding"/>
    <property type="evidence" value="ECO:0007669"/>
    <property type="project" value="UniProtKB-KW"/>
</dbReference>
<evidence type="ECO:0000256" key="7">
    <source>
        <dbReference type="SAM" id="MobiDB-lite"/>
    </source>
</evidence>
<evidence type="ECO:0000256" key="2">
    <source>
        <dbReference type="ARBA" id="ARBA00007639"/>
    </source>
</evidence>
<keyword evidence="8" id="KW-1133">Transmembrane helix</keyword>
<evidence type="ECO:0000313" key="10">
    <source>
        <dbReference type="EMBL" id="MCC2165434.1"/>
    </source>
</evidence>
<feature type="transmembrane region" description="Helical" evidence="8">
    <location>
        <begin position="30"/>
        <end position="52"/>
    </location>
</feature>
<dbReference type="Proteomes" id="UP001198962">
    <property type="component" value="Unassembled WGS sequence"/>
</dbReference>
<dbReference type="Pfam" id="PF13407">
    <property type="entry name" value="Peripla_BP_4"/>
    <property type="match status" value="1"/>
</dbReference>
<dbReference type="InterPro" id="IPR028082">
    <property type="entry name" value="Peripla_BP_I"/>
</dbReference>
<name>A0AAE3APL9_9FIRM</name>
<evidence type="ECO:0000256" key="6">
    <source>
        <dbReference type="ARBA" id="ARBA00034344"/>
    </source>
</evidence>
<proteinExistence type="inferred from homology"/>
<keyword evidence="8" id="KW-0472">Membrane</keyword>
<dbReference type="SUPFAM" id="SSF53822">
    <property type="entry name" value="Periplasmic binding protein-like I"/>
    <property type="match status" value="1"/>
</dbReference>
<comment type="subunit">
    <text evidence="5">The ABC transporter complex is composed of one ATP-binding protein (MglA), two transmembrane proteins (MglC) and a solute-binding protein (MglB).</text>
</comment>
<keyword evidence="4" id="KW-0732">Signal</keyword>
<protein>
    <recommendedName>
        <fullName evidence="6">D-galactose/methyl-galactoside binding periplasmic protein MglB</fullName>
    </recommendedName>
</protein>
<feature type="domain" description="Periplasmic binding protein" evidence="9">
    <location>
        <begin position="70"/>
        <end position="347"/>
    </location>
</feature>
<comment type="caution">
    <text evidence="10">The sequence shown here is derived from an EMBL/GenBank/DDBJ whole genome shotgun (WGS) entry which is preliminary data.</text>
</comment>
<comment type="subcellular location">
    <subcellularLocation>
        <location evidence="1">Cell envelope</location>
    </subcellularLocation>
</comment>
<evidence type="ECO:0000256" key="5">
    <source>
        <dbReference type="ARBA" id="ARBA00034323"/>
    </source>
</evidence>
<comment type="similarity">
    <text evidence="2">Belongs to the bacterial solute-binding protein 2 family.</text>
</comment>
<accession>A0AAE3APL9</accession>
<reference evidence="10" key="1">
    <citation type="submission" date="2021-10" db="EMBL/GenBank/DDBJ databases">
        <title>Anaerobic single-cell dispensing facilitates the cultivation of human gut bacteria.</title>
        <authorList>
            <person name="Afrizal A."/>
        </authorList>
    </citation>
    <scope>NUCLEOTIDE SEQUENCE</scope>
    <source>
        <strain evidence="10">CLA-AA-H274</strain>
    </source>
</reference>
<dbReference type="CDD" id="cd01539">
    <property type="entry name" value="PBP1_GGBP"/>
    <property type="match status" value="1"/>
</dbReference>
<evidence type="ECO:0000256" key="1">
    <source>
        <dbReference type="ARBA" id="ARBA00004196"/>
    </source>
</evidence>
<dbReference type="GO" id="GO:0030313">
    <property type="term" value="C:cell envelope"/>
    <property type="evidence" value="ECO:0007669"/>
    <property type="project" value="UniProtKB-SubCell"/>
</dbReference>
<gene>
    <name evidence="10" type="ORF">LKD32_11235</name>
</gene>
<dbReference type="InterPro" id="IPR044085">
    <property type="entry name" value="MglB-like_PBP1"/>
</dbReference>